<evidence type="ECO:0000256" key="1">
    <source>
        <dbReference type="ARBA" id="ARBA00007689"/>
    </source>
</evidence>
<keyword evidence="5" id="KW-1185">Reference proteome</keyword>
<feature type="domain" description="YCII-related" evidence="2">
    <location>
        <begin position="1"/>
        <end position="80"/>
    </location>
</feature>
<dbReference type="PANTHER" id="PTHR37828">
    <property type="entry name" value="GSR2449 PROTEIN"/>
    <property type="match status" value="1"/>
</dbReference>
<reference evidence="3 5" key="1">
    <citation type="submission" date="2015-03" db="EMBL/GenBank/DDBJ databases">
        <authorList>
            <consortium name="Pathogen Informatics"/>
            <person name="Murphy D."/>
        </authorList>
    </citation>
    <scope>NUCLEOTIDE SEQUENCE [LARGE SCALE GENOMIC DNA]</scope>
    <source>
        <strain evidence="5">type strain: CIP110231</strain>
        <strain evidence="3">Type strain: CIP110231</strain>
    </source>
</reference>
<dbReference type="Proteomes" id="UP001167864">
    <property type="component" value="Unassembled WGS sequence"/>
</dbReference>
<comment type="caution">
    <text evidence="4">The sequence shown here is derived from an EMBL/GenBank/DDBJ whole genome shotgun (WGS) entry which is preliminary data.</text>
</comment>
<dbReference type="InterPro" id="IPR005545">
    <property type="entry name" value="YCII"/>
</dbReference>
<sequence length="94" mass="10623">MYIINLTYHRPVEEVDTHLDAHIAWLHKYYDQGIFITSGRKNPRTGGIIFAIALPRDELDAILAEDSFNAVARYEVIEFTPTMTSDSLAALKGL</sequence>
<evidence type="ECO:0000259" key="2">
    <source>
        <dbReference type="Pfam" id="PF03795"/>
    </source>
</evidence>
<accession>A0AAW7JXX9</accession>
<comment type="similarity">
    <text evidence="1">Belongs to the YciI family.</text>
</comment>
<organism evidence="4 6">
    <name type="scientific">Yersinia nurmii</name>
    <dbReference type="NCBI Taxonomy" id="685706"/>
    <lineage>
        <taxon>Bacteria</taxon>
        <taxon>Pseudomonadati</taxon>
        <taxon>Pseudomonadota</taxon>
        <taxon>Gammaproteobacteria</taxon>
        <taxon>Enterobacterales</taxon>
        <taxon>Yersiniaceae</taxon>
        <taxon>Yersinia</taxon>
    </lineage>
</organism>
<evidence type="ECO:0000313" key="6">
    <source>
        <dbReference type="Proteomes" id="UP001167864"/>
    </source>
</evidence>
<name>A0AAW7JXX9_9GAMM</name>
<dbReference type="Proteomes" id="UP000040578">
    <property type="component" value="Unassembled WGS sequence"/>
</dbReference>
<evidence type="ECO:0000313" key="4">
    <source>
        <dbReference type="EMBL" id="MDN0086027.1"/>
    </source>
</evidence>
<dbReference type="AlphaFoldDB" id="A0AAW7JXX9"/>
<dbReference type="Pfam" id="PF03795">
    <property type="entry name" value="YCII"/>
    <property type="match status" value="1"/>
</dbReference>
<proteinExistence type="inferred from homology"/>
<evidence type="ECO:0000313" key="3">
    <source>
        <dbReference type="EMBL" id="CND87611.1"/>
    </source>
</evidence>
<gene>
    <name evidence="3" type="ORF">ERS137967_00170</name>
    <name evidence="4" type="ORF">QVN42_01220</name>
</gene>
<dbReference type="InterPro" id="IPR011008">
    <property type="entry name" value="Dimeric_a/b-barrel"/>
</dbReference>
<evidence type="ECO:0000313" key="5">
    <source>
        <dbReference type="Proteomes" id="UP000040578"/>
    </source>
</evidence>
<reference evidence="4" key="2">
    <citation type="submission" date="2023-06" db="EMBL/GenBank/DDBJ databases">
        <authorList>
            <person name="Polev D.E."/>
            <person name="Saitova A.T."/>
            <person name="Bogumilchik E.A."/>
            <person name="Kokorina G.I."/>
            <person name="Voskresenskaia E.A."/>
        </authorList>
    </citation>
    <scope>NUCLEOTIDE SEQUENCE</scope>
    <source>
        <strain evidence="4">2145 StPb PI</strain>
    </source>
</reference>
<dbReference type="SUPFAM" id="SSF54909">
    <property type="entry name" value="Dimeric alpha+beta barrel"/>
    <property type="match status" value="1"/>
</dbReference>
<dbReference type="EMBL" id="CPYD01000001">
    <property type="protein sequence ID" value="CND87611.1"/>
    <property type="molecule type" value="Genomic_DNA"/>
</dbReference>
<dbReference type="EMBL" id="JAUEHU010000001">
    <property type="protein sequence ID" value="MDN0086027.1"/>
    <property type="molecule type" value="Genomic_DNA"/>
</dbReference>
<dbReference type="PANTHER" id="PTHR37828:SF1">
    <property type="entry name" value="YCII-RELATED DOMAIN-CONTAINING PROTEIN"/>
    <property type="match status" value="1"/>
</dbReference>
<protein>
    <submittedName>
        <fullName evidence="3">YCII domain-containing protein</fullName>
    </submittedName>
    <submittedName>
        <fullName evidence="4">YciI family protein</fullName>
    </submittedName>
</protein>
<dbReference type="RefSeq" id="WP_049596448.1">
    <property type="nucleotide sequence ID" value="NZ_CPYD01000001.1"/>
</dbReference>